<dbReference type="CDD" id="cd09846">
    <property type="entry name" value="DUF1312"/>
    <property type="match status" value="1"/>
</dbReference>
<gene>
    <name evidence="2" type="ORF">GM661_04285</name>
</gene>
<dbReference type="KEGG" id="ifn:GM661_04285"/>
<keyword evidence="3" id="KW-1185">Reference proteome</keyword>
<keyword evidence="1" id="KW-0812">Transmembrane</keyword>
<evidence type="ECO:0000313" key="3">
    <source>
        <dbReference type="Proteomes" id="UP000665020"/>
    </source>
</evidence>
<dbReference type="Proteomes" id="UP000665020">
    <property type="component" value="Chromosome"/>
</dbReference>
<dbReference type="AlphaFoldDB" id="A0A8A7KHA0"/>
<protein>
    <submittedName>
        <fullName evidence="2">NusG domain II-containing protein</fullName>
    </submittedName>
</protein>
<proteinExistence type="predicted"/>
<dbReference type="InterPro" id="IPR038690">
    <property type="entry name" value="NusG_2_sf"/>
</dbReference>
<reference evidence="2" key="1">
    <citation type="submission" date="2019-12" db="EMBL/GenBank/DDBJ databases">
        <authorList>
            <person name="zhang j."/>
            <person name="sun C.M."/>
        </authorList>
    </citation>
    <scope>NUCLEOTIDE SEQUENCE</scope>
    <source>
        <strain evidence="2">NS-1</strain>
    </source>
</reference>
<keyword evidence="1" id="KW-0472">Membrane</keyword>
<name>A0A8A7KHA0_9FIRM</name>
<keyword evidence="1" id="KW-1133">Transmembrane helix</keyword>
<evidence type="ECO:0000256" key="1">
    <source>
        <dbReference type="SAM" id="Phobius"/>
    </source>
</evidence>
<accession>A0A8A7KHA0</accession>
<evidence type="ECO:0000313" key="2">
    <source>
        <dbReference type="EMBL" id="QTL97252.1"/>
    </source>
</evidence>
<feature type="transmembrane region" description="Helical" evidence="1">
    <location>
        <begin position="14"/>
        <end position="34"/>
    </location>
</feature>
<dbReference type="EMBL" id="CP046640">
    <property type="protein sequence ID" value="QTL97252.1"/>
    <property type="molecule type" value="Genomic_DNA"/>
</dbReference>
<organism evidence="2 3">
    <name type="scientific">Iocasia fonsfrigidae</name>
    <dbReference type="NCBI Taxonomy" id="2682810"/>
    <lineage>
        <taxon>Bacteria</taxon>
        <taxon>Bacillati</taxon>
        <taxon>Bacillota</taxon>
        <taxon>Clostridia</taxon>
        <taxon>Halanaerobiales</taxon>
        <taxon>Halanaerobiaceae</taxon>
        <taxon>Iocasia</taxon>
    </lineage>
</organism>
<sequence>MDKLWNLLTLYDKILIVLLLLGSVFFIVLPLIGLTTEGNNLIDGEIVIQSSGIIQARIPLSDTYGDKALRIEIAGPIGTSIVEAFQGRVRMFEAPESDPEKICEKTGWIDQPGPMIICVPNQISIWIEAAEPEFDGVSW</sequence>
<dbReference type="RefSeq" id="WP_230868890.1">
    <property type="nucleotide sequence ID" value="NZ_CP046640.1"/>
</dbReference>
<dbReference type="Gene3D" id="2.60.320.10">
    <property type="entry name" value="N-utilization substance G protein NusG, insert domain"/>
    <property type="match status" value="1"/>
</dbReference>
<dbReference type="Pfam" id="PF07009">
    <property type="entry name" value="NusG_II"/>
    <property type="match status" value="1"/>
</dbReference>